<accession>A0A0C9ZV00</accession>
<dbReference type="EMBL" id="KN833704">
    <property type="protein sequence ID" value="KIK25997.1"/>
    <property type="molecule type" value="Genomic_DNA"/>
</dbReference>
<feature type="compositionally biased region" description="Basic residues" evidence="2">
    <location>
        <begin position="62"/>
        <end position="75"/>
    </location>
</feature>
<dbReference type="GO" id="GO:0006886">
    <property type="term" value="P:intracellular protein transport"/>
    <property type="evidence" value="ECO:0007669"/>
    <property type="project" value="InterPro"/>
</dbReference>
<dbReference type="InterPro" id="IPR036180">
    <property type="entry name" value="Gelsolin-like_dom_sf"/>
</dbReference>
<dbReference type="Pfam" id="PF04811">
    <property type="entry name" value="Sec23_trunk"/>
    <property type="match status" value="1"/>
</dbReference>
<dbReference type="GO" id="GO:0030127">
    <property type="term" value="C:COPII vesicle coat"/>
    <property type="evidence" value="ECO:0007669"/>
    <property type="project" value="InterPro"/>
</dbReference>
<dbReference type="InterPro" id="IPR007123">
    <property type="entry name" value="Gelsolin-like_dom"/>
</dbReference>
<dbReference type="Gene3D" id="2.60.40.1670">
    <property type="entry name" value="beta-sandwich domain of Sec23/24"/>
    <property type="match status" value="1"/>
</dbReference>
<dbReference type="Proteomes" id="UP000054018">
    <property type="component" value="Unassembled WGS sequence"/>
</dbReference>
<dbReference type="STRING" id="765257.A0A0C9ZV00"/>
<evidence type="ECO:0000259" key="3">
    <source>
        <dbReference type="Pfam" id="PF00626"/>
    </source>
</evidence>
<dbReference type="SUPFAM" id="SSF82754">
    <property type="entry name" value="C-terminal, gelsolin-like domain of Sec23/24"/>
    <property type="match status" value="1"/>
</dbReference>
<dbReference type="SUPFAM" id="SSF53300">
    <property type="entry name" value="vWA-like"/>
    <property type="match status" value="1"/>
</dbReference>
<dbReference type="InterPro" id="IPR036174">
    <property type="entry name" value="Znf_Sec23_Sec24_sf"/>
</dbReference>
<name>A0A0C9ZV00_9AGAM</name>
<dbReference type="GO" id="GO:0008270">
    <property type="term" value="F:zinc ion binding"/>
    <property type="evidence" value="ECO:0007669"/>
    <property type="project" value="InterPro"/>
</dbReference>
<dbReference type="GO" id="GO:0090110">
    <property type="term" value="P:COPII-coated vesicle cargo loading"/>
    <property type="evidence" value="ECO:0007669"/>
    <property type="project" value="TreeGrafter"/>
</dbReference>
<evidence type="ECO:0000259" key="4">
    <source>
        <dbReference type="Pfam" id="PF04810"/>
    </source>
</evidence>
<evidence type="ECO:0008006" key="8">
    <source>
        <dbReference type="Google" id="ProtNLM"/>
    </source>
</evidence>
<feature type="domain" description="Sec23/Sec24 trunk" evidence="5">
    <location>
        <begin position="302"/>
        <end position="503"/>
    </location>
</feature>
<dbReference type="GO" id="GO:0070971">
    <property type="term" value="C:endoplasmic reticulum exit site"/>
    <property type="evidence" value="ECO:0007669"/>
    <property type="project" value="TreeGrafter"/>
</dbReference>
<dbReference type="OrthoDB" id="49016at2759"/>
<dbReference type="SUPFAM" id="SSF82919">
    <property type="entry name" value="Zn-finger domain of Sec23/24"/>
    <property type="match status" value="1"/>
</dbReference>
<organism evidence="6 7">
    <name type="scientific">Pisolithus microcarpus 441</name>
    <dbReference type="NCBI Taxonomy" id="765257"/>
    <lineage>
        <taxon>Eukaryota</taxon>
        <taxon>Fungi</taxon>
        <taxon>Dikarya</taxon>
        <taxon>Basidiomycota</taxon>
        <taxon>Agaricomycotina</taxon>
        <taxon>Agaricomycetes</taxon>
        <taxon>Agaricomycetidae</taxon>
        <taxon>Boletales</taxon>
        <taxon>Sclerodermatineae</taxon>
        <taxon>Pisolithaceae</taxon>
        <taxon>Pisolithus</taxon>
    </lineage>
</organism>
<sequence length="742" mass="82788">MTDKGGGRGRRLSKVGPYELCDKDNSHAWGHAKVTQVIGEAKQVQSGPKSPHSNHRAEIKQLKRRAKRRYDHGKRWNILKRADQPVIGHPPHSAGEPYKGLRARIDPNQIPSPVDAIEADKEAWESQMYMTLPGNIPPMSTTDFIAFDQGNSNPKYMRVSTWNIPNSAHLARECEIPLAVVVQPLADLDPREESVPLVDCGENGPPRCAQCRGYINPWCVWTAGGSRWRCNLCSHETEVSQDYFCNIDANFMRMDHADRPELNKGTVDFVASSEDYWAQPPLPKLTSTYFSTDLPSTTARKPRPMNYLFAFDVSFEAVESGLLKSACDTLLDILYGGEVTDGTPFNPYFPRGCGIGILTFDRTLHFYNLSSSLPQASLMVLADLDEIFVPLRDGMFVDPWESSMTSLREAGLGAALIAGLASLAGMGGHIVVFQSTMPTIGPGALDPLTDESRVYGTEKETTLFLPRDRFWRDVAEECAEEGIGVSLFLGMSKTVDIGSIGAVHDRLQSLLKVKYIPTLPLLRRRPPRTGSVDGELTHEFVIGRTVSADVRNYYARKILSMGVRSTMQHLYPRLLALHDLEDTIALPNETTGQIAFPSLMGNSHVYMEARGVYLIDNEEYMIFWVGSDVSRQVLYELFGVQDLLALNPNMTYLPVLDTRLSQQVHNILAYRYSQRGYTPQMLFARQNMDGMEIEFSDMLVEDQNNGAMSYLDYLCLVHKQINTAVTQGVSISGGPSLRGSPW</sequence>
<dbReference type="SUPFAM" id="SSF81995">
    <property type="entry name" value="beta-sandwich domain of Sec23/24"/>
    <property type="match status" value="1"/>
</dbReference>
<dbReference type="InterPro" id="IPR036465">
    <property type="entry name" value="vWFA_dom_sf"/>
</dbReference>
<dbReference type="InterPro" id="IPR006896">
    <property type="entry name" value="Sec23/24_trunk_dom"/>
</dbReference>
<proteinExistence type="inferred from homology"/>
<reference evidence="7" key="2">
    <citation type="submission" date="2015-01" db="EMBL/GenBank/DDBJ databases">
        <title>Evolutionary Origins and Diversification of the Mycorrhizal Mutualists.</title>
        <authorList>
            <consortium name="DOE Joint Genome Institute"/>
            <consortium name="Mycorrhizal Genomics Consortium"/>
            <person name="Kohler A."/>
            <person name="Kuo A."/>
            <person name="Nagy L.G."/>
            <person name="Floudas D."/>
            <person name="Copeland A."/>
            <person name="Barry K.W."/>
            <person name="Cichocki N."/>
            <person name="Veneault-Fourrey C."/>
            <person name="LaButti K."/>
            <person name="Lindquist E.A."/>
            <person name="Lipzen A."/>
            <person name="Lundell T."/>
            <person name="Morin E."/>
            <person name="Murat C."/>
            <person name="Riley R."/>
            <person name="Ohm R."/>
            <person name="Sun H."/>
            <person name="Tunlid A."/>
            <person name="Henrissat B."/>
            <person name="Grigoriev I.V."/>
            <person name="Hibbett D.S."/>
            <person name="Martin F."/>
        </authorList>
    </citation>
    <scope>NUCLEOTIDE SEQUENCE [LARGE SCALE GENOMIC DNA]</scope>
    <source>
        <strain evidence="7">441</strain>
    </source>
</reference>
<dbReference type="Gene3D" id="3.40.20.10">
    <property type="entry name" value="Severin"/>
    <property type="match status" value="1"/>
</dbReference>
<comment type="similarity">
    <text evidence="1">Belongs to the SEC23/SEC24 family. SEC24 subfamily.</text>
</comment>
<evidence type="ECO:0000313" key="6">
    <source>
        <dbReference type="EMBL" id="KIK25997.1"/>
    </source>
</evidence>
<evidence type="ECO:0000256" key="2">
    <source>
        <dbReference type="SAM" id="MobiDB-lite"/>
    </source>
</evidence>
<feature type="domain" description="Gelsolin-like" evidence="3">
    <location>
        <begin position="608"/>
        <end position="667"/>
    </location>
</feature>
<dbReference type="Gene3D" id="3.40.50.410">
    <property type="entry name" value="von Willebrand factor, type A domain"/>
    <property type="match status" value="1"/>
</dbReference>
<feature type="region of interest" description="Disordered" evidence="2">
    <location>
        <begin position="41"/>
        <end position="75"/>
    </location>
</feature>
<dbReference type="AlphaFoldDB" id="A0A0C9ZV00"/>
<dbReference type="InterPro" id="IPR029006">
    <property type="entry name" value="ADF-H/Gelsolin-like_dom_sf"/>
</dbReference>
<feature type="domain" description="Zinc finger Sec23/Sec24-type" evidence="4">
    <location>
        <begin position="205"/>
        <end position="243"/>
    </location>
</feature>
<dbReference type="InterPro" id="IPR006895">
    <property type="entry name" value="Znf_Sec23_Sec24"/>
</dbReference>
<dbReference type="Gene3D" id="1.20.120.730">
    <property type="entry name" value="Sec23/Sec24 helical domain"/>
    <property type="match status" value="1"/>
</dbReference>
<evidence type="ECO:0000256" key="1">
    <source>
        <dbReference type="ARBA" id="ARBA00008334"/>
    </source>
</evidence>
<keyword evidence="7" id="KW-1185">Reference proteome</keyword>
<evidence type="ECO:0000313" key="7">
    <source>
        <dbReference type="Proteomes" id="UP000054018"/>
    </source>
</evidence>
<dbReference type="InterPro" id="IPR050550">
    <property type="entry name" value="SEC23_SEC24_subfamily"/>
</dbReference>
<dbReference type="GO" id="GO:0000149">
    <property type="term" value="F:SNARE binding"/>
    <property type="evidence" value="ECO:0007669"/>
    <property type="project" value="TreeGrafter"/>
</dbReference>
<evidence type="ECO:0000259" key="5">
    <source>
        <dbReference type="Pfam" id="PF04811"/>
    </source>
</evidence>
<gene>
    <name evidence="6" type="ORF">PISMIDRAFT_22648</name>
</gene>
<protein>
    <recommendedName>
        <fullName evidence="8">Protein transport protein SEC24</fullName>
    </recommendedName>
</protein>
<dbReference type="Pfam" id="PF04810">
    <property type="entry name" value="zf-Sec23_Sec24"/>
    <property type="match status" value="1"/>
</dbReference>
<dbReference type="PANTHER" id="PTHR13803">
    <property type="entry name" value="SEC24-RELATED PROTEIN"/>
    <property type="match status" value="1"/>
</dbReference>
<reference evidence="6 7" key="1">
    <citation type="submission" date="2014-04" db="EMBL/GenBank/DDBJ databases">
        <authorList>
            <consortium name="DOE Joint Genome Institute"/>
            <person name="Kuo A."/>
            <person name="Kohler A."/>
            <person name="Costa M.D."/>
            <person name="Nagy L.G."/>
            <person name="Floudas D."/>
            <person name="Copeland A."/>
            <person name="Barry K.W."/>
            <person name="Cichocki N."/>
            <person name="Veneault-Fourrey C."/>
            <person name="LaButti K."/>
            <person name="Lindquist E.A."/>
            <person name="Lipzen A."/>
            <person name="Lundell T."/>
            <person name="Morin E."/>
            <person name="Murat C."/>
            <person name="Sun H."/>
            <person name="Tunlid A."/>
            <person name="Henrissat B."/>
            <person name="Grigoriev I.V."/>
            <person name="Hibbett D.S."/>
            <person name="Martin F."/>
            <person name="Nordberg H.P."/>
            <person name="Cantor M.N."/>
            <person name="Hua S.X."/>
        </authorList>
    </citation>
    <scope>NUCLEOTIDE SEQUENCE [LARGE SCALE GENOMIC DNA]</scope>
    <source>
        <strain evidence="6 7">441</strain>
    </source>
</reference>
<dbReference type="Gene3D" id="2.30.30.380">
    <property type="entry name" value="Zn-finger domain of Sec23/24"/>
    <property type="match status" value="1"/>
</dbReference>
<dbReference type="Pfam" id="PF00626">
    <property type="entry name" value="Gelsolin"/>
    <property type="match status" value="1"/>
</dbReference>
<dbReference type="PANTHER" id="PTHR13803:SF4">
    <property type="entry name" value="SECRETORY 24CD, ISOFORM C"/>
    <property type="match status" value="1"/>
</dbReference>
<dbReference type="HOGENOM" id="CLU_004589_1_0_1"/>